<dbReference type="EMBL" id="CP071793">
    <property type="protein sequence ID" value="QTD48081.1"/>
    <property type="molecule type" value="Genomic_DNA"/>
</dbReference>
<dbReference type="RefSeq" id="WP_237377743.1">
    <property type="nucleotide sequence ID" value="NZ_CP071793.1"/>
</dbReference>
<keyword evidence="4" id="KW-1185">Reference proteome</keyword>
<accession>A0A8A4TH03</accession>
<dbReference type="KEGG" id="scor:J3U87_21055"/>
<dbReference type="Pfam" id="PF01627">
    <property type="entry name" value="Hpt"/>
    <property type="match status" value="1"/>
</dbReference>
<feature type="domain" description="HPt" evidence="2">
    <location>
        <begin position="16"/>
        <end position="113"/>
    </location>
</feature>
<evidence type="ECO:0000313" key="4">
    <source>
        <dbReference type="Proteomes" id="UP000663929"/>
    </source>
</evidence>
<dbReference type="InterPro" id="IPR036641">
    <property type="entry name" value="HPT_dom_sf"/>
</dbReference>
<dbReference type="AlphaFoldDB" id="A0A8A4TH03"/>
<evidence type="ECO:0000313" key="3">
    <source>
        <dbReference type="EMBL" id="QTD48081.1"/>
    </source>
</evidence>
<dbReference type="Gene3D" id="1.20.120.160">
    <property type="entry name" value="HPT domain"/>
    <property type="match status" value="1"/>
</dbReference>
<evidence type="ECO:0000259" key="2">
    <source>
        <dbReference type="PROSITE" id="PS50894"/>
    </source>
</evidence>
<proteinExistence type="predicted"/>
<dbReference type="GO" id="GO:0000160">
    <property type="term" value="P:phosphorelay signal transduction system"/>
    <property type="evidence" value="ECO:0007669"/>
    <property type="project" value="InterPro"/>
</dbReference>
<protein>
    <submittedName>
        <fullName evidence="3">Hpt domain-containing protein</fullName>
    </submittedName>
</protein>
<dbReference type="Proteomes" id="UP000663929">
    <property type="component" value="Chromosome"/>
</dbReference>
<keyword evidence="1" id="KW-0597">Phosphoprotein</keyword>
<reference evidence="3" key="1">
    <citation type="submission" date="2021-03" db="EMBL/GenBank/DDBJ databases">
        <title>Acanthopleuribacteraceae sp. M133.</title>
        <authorList>
            <person name="Wang G."/>
        </authorList>
    </citation>
    <scope>NUCLEOTIDE SEQUENCE</scope>
    <source>
        <strain evidence="3">M133</strain>
    </source>
</reference>
<evidence type="ECO:0000256" key="1">
    <source>
        <dbReference type="PROSITE-ProRule" id="PRU00110"/>
    </source>
</evidence>
<dbReference type="PROSITE" id="PS50894">
    <property type="entry name" value="HPT"/>
    <property type="match status" value="1"/>
</dbReference>
<dbReference type="GO" id="GO:0004672">
    <property type="term" value="F:protein kinase activity"/>
    <property type="evidence" value="ECO:0007669"/>
    <property type="project" value="UniProtKB-ARBA"/>
</dbReference>
<organism evidence="3 4">
    <name type="scientific">Sulfidibacter corallicola</name>
    <dbReference type="NCBI Taxonomy" id="2818388"/>
    <lineage>
        <taxon>Bacteria</taxon>
        <taxon>Pseudomonadati</taxon>
        <taxon>Acidobacteriota</taxon>
        <taxon>Holophagae</taxon>
        <taxon>Acanthopleuribacterales</taxon>
        <taxon>Acanthopleuribacteraceae</taxon>
        <taxon>Sulfidibacter</taxon>
    </lineage>
</organism>
<dbReference type="SUPFAM" id="SSF47226">
    <property type="entry name" value="Histidine-containing phosphotransfer domain, HPT domain"/>
    <property type="match status" value="1"/>
</dbReference>
<dbReference type="InterPro" id="IPR008207">
    <property type="entry name" value="Sig_transdc_His_kin_Hpt_dom"/>
</dbReference>
<name>A0A8A4TH03_SULCO</name>
<feature type="modified residue" description="Phosphohistidine" evidence="1">
    <location>
        <position position="55"/>
    </location>
</feature>
<sequence>MGAQKYLDPRPIQAIPIATLRLVVDMFESEVPSTLERLQTFLGEGDAESMGEEAHRLKGSCLSLGAVSMAEELKILQDFGFSKSLEKVPVHLERLAELFPPTLSALQQELQVRIDQES</sequence>
<gene>
    <name evidence="3" type="ORF">J3U87_21055</name>
</gene>